<protein>
    <submittedName>
        <fullName evidence="3">ADP-L-glycero-D-manno-heptose-6-epimerase</fullName>
        <ecNumber evidence="3">5.1.3.20</ecNumber>
    </submittedName>
</protein>
<dbReference type="PANTHER" id="PTHR43000">
    <property type="entry name" value="DTDP-D-GLUCOSE 4,6-DEHYDRATASE-RELATED"/>
    <property type="match status" value="1"/>
</dbReference>
<evidence type="ECO:0000256" key="1">
    <source>
        <dbReference type="ARBA" id="ARBA00007637"/>
    </source>
</evidence>
<feature type="domain" description="NAD-dependent epimerase/dehydratase" evidence="2">
    <location>
        <begin position="3"/>
        <end position="226"/>
    </location>
</feature>
<comment type="similarity">
    <text evidence="1">Belongs to the NAD(P)-dependent epimerase/dehydratase family.</text>
</comment>
<dbReference type="EMBL" id="MT631534">
    <property type="protein sequence ID" value="QNO53204.1"/>
    <property type="molecule type" value="Genomic_DNA"/>
</dbReference>
<gene>
    <name evidence="3" type="primary">hldD</name>
    <name evidence="3" type="ORF">HNLOENAD_00004</name>
</gene>
<organism evidence="3">
    <name type="scientific">Candidatus Methanophagaceae archaeon ANME-1 ERB6</name>
    <dbReference type="NCBI Taxonomy" id="2759912"/>
    <lineage>
        <taxon>Archaea</taxon>
        <taxon>Methanobacteriati</taxon>
        <taxon>Methanobacteriota</taxon>
        <taxon>Stenosarchaea group</taxon>
        <taxon>Methanomicrobia</taxon>
        <taxon>Candidatus Methanophagales</taxon>
        <taxon>Candidatus Methanophagaceae</taxon>
    </lineage>
</organism>
<dbReference type="Gene3D" id="3.90.25.10">
    <property type="entry name" value="UDP-galactose 4-epimerase, domain 1"/>
    <property type="match status" value="1"/>
</dbReference>
<dbReference type="Gene3D" id="3.40.50.720">
    <property type="entry name" value="NAD(P)-binding Rossmann-like Domain"/>
    <property type="match status" value="1"/>
</dbReference>
<dbReference type="Pfam" id="PF01370">
    <property type="entry name" value="Epimerase"/>
    <property type="match status" value="1"/>
</dbReference>
<dbReference type="GO" id="GO:0008712">
    <property type="term" value="F:ADP-glyceromanno-heptose 6-epimerase activity"/>
    <property type="evidence" value="ECO:0007669"/>
    <property type="project" value="UniProtKB-EC"/>
</dbReference>
<dbReference type="AlphaFoldDB" id="A0A7G9YYX0"/>
<name>A0A7G9YYX0_9EURY</name>
<evidence type="ECO:0000313" key="3">
    <source>
        <dbReference type="EMBL" id="QNO53204.1"/>
    </source>
</evidence>
<sequence length="309" mass="34634">MKILVTGGAGFIGHHLANRLAEHHTVVVYDSLYRGDAKRLNSDVEFVKGDVTDFTHLSKASRDVDVIYHLAAISRVLESVKHPKLCFNTNVIGTYNVIEAVREHGCRIIYASSREVYGDAQYLPVDEEHPLNPKNPYGASKLAGEIMIRAMAATYEMQYAIIRLANVYGRGDFSRVIPTFLHNIKEGKDLVIYGSSSKIIDFIYVDDVVDALIACLGIDEQIMNIGSSVGTTLGELADMFTSFKTFKKSFIKNASHKVRIVEGNACEVERFIADIDKARKHIGFKPSIKLRDGIRELVWERSRFFIDAD</sequence>
<dbReference type="SUPFAM" id="SSF51735">
    <property type="entry name" value="NAD(P)-binding Rossmann-fold domains"/>
    <property type="match status" value="1"/>
</dbReference>
<keyword evidence="3" id="KW-0413">Isomerase</keyword>
<reference evidence="3" key="1">
    <citation type="submission" date="2020-06" db="EMBL/GenBank/DDBJ databases">
        <title>Unique genomic features of the anaerobic methanotrophic archaea.</title>
        <authorList>
            <person name="Chadwick G.L."/>
            <person name="Skennerton C.T."/>
            <person name="Laso-Perez R."/>
            <person name="Leu A.O."/>
            <person name="Speth D.R."/>
            <person name="Yu H."/>
            <person name="Morgan-Lang C."/>
            <person name="Hatzenpichler R."/>
            <person name="Goudeau D."/>
            <person name="Malmstrom R."/>
            <person name="Brazelton W.J."/>
            <person name="Woyke T."/>
            <person name="Hallam S.J."/>
            <person name="Tyson G.W."/>
            <person name="Wegener G."/>
            <person name="Boetius A."/>
            <person name="Orphan V."/>
        </authorList>
    </citation>
    <scope>NUCLEOTIDE SEQUENCE</scope>
</reference>
<accession>A0A7G9YYX0</accession>
<dbReference type="InterPro" id="IPR001509">
    <property type="entry name" value="Epimerase_deHydtase"/>
</dbReference>
<dbReference type="InterPro" id="IPR036291">
    <property type="entry name" value="NAD(P)-bd_dom_sf"/>
</dbReference>
<proteinExistence type="inferred from homology"/>
<dbReference type="PRINTS" id="PR01713">
    <property type="entry name" value="NUCEPIMERASE"/>
</dbReference>
<dbReference type="EC" id="5.1.3.20" evidence="3"/>
<evidence type="ECO:0000259" key="2">
    <source>
        <dbReference type="Pfam" id="PF01370"/>
    </source>
</evidence>